<keyword evidence="3" id="KW-1185">Reference proteome</keyword>
<evidence type="ECO:0000313" key="2">
    <source>
        <dbReference type="EMBL" id="GLU47370.1"/>
    </source>
</evidence>
<dbReference type="AlphaFoldDB" id="A0A9W6P535"/>
<dbReference type="RefSeq" id="WP_285758431.1">
    <property type="nucleotide sequence ID" value="NZ_BSQG01000002.1"/>
</dbReference>
<dbReference type="Proteomes" id="UP001165092">
    <property type="component" value="Unassembled WGS sequence"/>
</dbReference>
<evidence type="ECO:0000313" key="3">
    <source>
        <dbReference type="Proteomes" id="UP001165092"/>
    </source>
</evidence>
<dbReference type="EMBL" id="BSQG01000002">
    <property type="protein sequence ID" value="GLU47370.1"/>
    <property type="molecule type" value="Genomic_DNA"/>
</dbReference>
<comment type="caution">
    <text evidence="2">The sequence shown here is derived from an EMBL/GenBank/DDBJ whole genome shotgun (WGS) entry which is preliminary data.</text>
</comment>
<feature type="region of interest" description="Disordered" evidence="1">
    <location>
        <begin position="117"/>
        <end position="138"/>
    </location>
</feature>
<protein>
    <submittedName>
        <fullName evidence="2">Uncharacterized protein</fullName>
    </submittedName>
</protein>
<sequence length="138" mass="15968">MSDNIRHIHTAPTAKAHQRAQQQQEREESARFEARAQAIAAILKERGATVITCTREEWTPTRRLGRRAGEIINRRVRTKAVETGIAVWDVERETNPLHRRLDERRAMRIMDRYFKDNPVSFGATPERPDPDNDGPTSR</sequence>
<accession>A0A9W6P535</accession>
<feature type="region of interest" description="Disordered" evidence="1">
    <location>
        <begin position="1"/>
        <end position="30"/>
    </location>
</feature>
<gene>
    <name evidence="2" type="ORF">Nans01_17210</name>
</gene>
<organism evidence="2 3">
    <name type="scientific">Nocardiopsis ansamitocini</name>
    <dbReference type="NCBI Taxonomy" id="1670832"/>
    <lineage>
        <taxon>Bacteria</taxon>
        <taxon>Bacillati</taxon>
        <taxon>Actinomycetota</taxon>
        <taxon>Actinomycetes</taxon>
        <taxon>Streptosporangiales</taxon>
        <taxon>Nocardiopsidaceae</taxon>
        <taxon>Nocardiopsis</taxon>
    </lineage>
</organism>
<name>A0A9W6P535_9ACTN</name>
<reference evidence="2" key="1">
    <citation type="submission" date="2023-02" db="EMBL/GenBank/DDBJ databases">
        <title>Nocardiopsis ansamitocini NBRC 112285.</title>
        <authorList>
            <person name="Ichikawa N."/>
            <person name="Sato H."/>
            <person name="Tonouchi N."/>
        </authorList>
    </citation>
    <scope>NUCLEOTIDE SEQUENCE</scope>
    <source>
        <strain evidence="2">NBRC 112285</strain>
    </source>
</reference>
<proteinExistence type="predicted"/>
<evidence type="ECO:0000256" key="1">
    <source>
        <dbReference type="SAM" id="MobiDB-lite"/>
    </source>
</evidence>